<evidence type="ECO:0000313" key="2">
    <source>
        <dbReference type="Proteomes" id="UP000192575"/>
    </source>
</evidence>
<comment type="caution">
    <text evidence="1">The sequence shown here is derived from an EMBL/GenBank/DDBJ whole genome shotgun (WGS) entry which is preliminary data.</text>
</comment>
<dbReference type="RefSeq" id="WP_081533389.1">
    <property type="nucleotide sequence ID" value="NZ_NBEF01000003.1"/>
</dbReference>
<protein>
    <submittedName>
        <fullName evidence="1">Accessory Sec system protein Asp2</fullName>
    </submittedName>
</protein>
<proteinExistence type="predicted"/>
<reference evidence="1 2" key="1">
    <citation type="submission" date="2017-03" db="EMBL/GenBank/DDBJ databases">
        <title>Phylogenomics and comparative genomics of Lactobacillus salivarius, a mammalian gut commensal.</title>
        <authorList>
            <person name="Harris H.M."/>
        </authorList>
    </citation>
    <scope>NUCLEOTIDE SEQUENCE [LARGE SCALE GENOMIC DNA]</scope>
    <source>
        <strain evidence="1 2">JCM 1047</strain>
    </source>
</reference>
<dbReference type="GO" id="GO:0015031">
    <property type="term" value="P:protein transport"/>
    <property type="evidence" value="ECO:0007669"/>
    <property type="project" value="InterPro"/>
</dbReference>
<dbReference type="AlphaFoldDB" id="A0A1V9RIA5"/>
<gene>
    <name evidence="1" type="ORF">B6U56_00315</name>
</gene>
<dbReference type="NCBIfam" id="TIGR03712">
    <property type="entry name" value="acc_sec_asp2"/>
    <property type="match status" value="1"/>
</dbReference>
<accession>A0A1V9RIA5</accession>
<dbReference type="Proteomes" id="UP000192575">
    <property type="component" value="Unassembled WGS sequence"/>
</dbReference>
<evidence type="ECO:0000313" key="1">
    <source>
        <dbReference type="EMBL" id="OQQ92759.1"/>
    </source>
</evidence>
<dbReference type="SUPFAM" id="SSF53474">
    <property type="entry name" value="alpha/beta-Hydrolases"/>
    <property type="match status" value="1"/>
</dbReference>
<dbReference type="InterPro" id="IPR022267">
    <property type="entry name" value="Asp2"/>
</dbReference>
<dbReference type="InterPro" id="IPR029058">
    <property type="entry name" value="AB_hydrolase_fold"/>
</dbReference>
<organism evidence="1 2">
    <name type="scientific">Ligilactobacillus salivarius</name>
    <dbReference type="NCBI Taxonomy" id="1624"/>
    <lineage>
        <taxon>Bacteria</taxon>
        <taxon>Bacillati</taxon>
        <taxon>Bacillota</taxon>
        <taxon>Bacilli</taxon>
        <taxon>Lactobacillales</taxon>
        <taxon>Lactobacillaceae</taxon>
        <taxon>Ligilactobacillus</taxon>
    </lineage>
</organism>
<name>A0A1V9RIA5_9LACO</name>
<dbReference type="Pfam" id="PF16929">
    <property type="entry name" value="Asp2"/>
    <property type="match status" value="1"/>
</dbReference>
<sequence>MSELTMLQIGEHSLAEKYSIPDDIEWIVFTPERFNHDLKALKAKYKKEKKFLNFNMVIATDLDENVDLMLMDSLIPSYAFFYTENVEALTDKQRFFFKKKMSKQVAKDNLDNFMIDLGVKFFSGQYGDSVAAIPINYQVNPMYQNGFEYEGRMYVVLDDDFGEEYYPIISAIYNIFTPEKKKMETWLEYVKDEGVDIKIEISEASEDLSGTKTDKWSIEAGNLHRPAIINSSTDKRHYYGVNIFVKGKGKVKIGKLHQRWTRIDQGFFINGGSRIVDQNQEEFFYYFDPGDMKPPLNVYFSGFKSAEGFEGYFMMKGMGAPFLLITDTRLEGGGFYLGSEELENGLVKVIQDKLKWLGFTNQDLILSGLSMGTFGAMYYGLSLNPYAILLGKPLLDVGNIPVKSRLHGPGFNSTVDILLSKYKANDEEAARKLDDAFWEKFAKADLTETTIYATYMKQDDLDDKAFYHMTRKADEIKKVAGRGYTGRHNDDTPAIVRWFIAAYNHVLYEFGRGESHGL</sequence>
<dbReference type="EMBL" id="NBEF01000003">
    <property type="protein sequence ID" value="OQQ92759.1"/>
    <property type="molecule type" value="Genomic_DNA"/>
</dbReference>